<dbReference type="EMBL" id="MW507126">
    <property type="protein sequence ID" value="QRI45090.1"/>
    <property type="molecule type" value="Genomic_DNA"/>
</dbReference>
<organism evidence="2 3">
    <name type="scientific">Microbacterium phage Shocker</name>
    <dbReference type="NCBI Taxonomy" id="2805839"/>
    <lineage>
        <taxon>Viruses</taxon>
        <taxon>Duplodnaviria</taxon>
        <taxon>Heunggongvirae</taxon>
        <taxon>Uroviricota</taxon>
        <taxon>Caudoviricetes</taxon>
        <taxon>Shockervirus</taxon>
        <taxon>Shockervirus shocker</taxon>
    </lineage>
</organism>
<protein>
    <submittedName>
        <fullName evidence="2">Uncharacterized protein</fullName>
    </submittedName>
</protein>
<gene>
    <name evidence="2" type="primary">36</name>
    <name evidence="2" type="ORF">SEA_SHOCKER_36</name>
</gene>
<name>A0A890USI2_9CAUD</name>
<evidence type="ECO:0000256" key="1">
    <source>
        <dbReference type="SAM" id="MobiDB-lite"/>
    </source>
</evidence>
<evidence type="ECO:0000313" key="3">
    <source>
        <dbReference type="Proteomes" id="UP000654052"/>
    </source>
</evidence>
<dbReference type="RefSeq" id="YP_010755446.1">
    <property type="nucleotide sequence ID" value="NC_073470.1"/>
</dbReference>
<dbReference type="KEGG" id="vg:80020100"/>
<proteinExistence type="predicted"/>
<reference evidence="2" key="1">
    <citation type="submission" date="2021-01" db="EMBL/GenBank/DDBJ databases">
        <authorList>
            <person name="Weegman M.K."/>
            <person name="Spring A.S."/>
            <person name="Bonilla J.A."/>
            <person name="Klyczek K."/>
            <person name="Garlena R.A."/>
            <person name="Russell D.A."/>
            <person name="Pope W.H."/>
            <person name="Jacobs-Sera D."/>
            <person name="Hatfull G.F."/>
        </authorList>
    </citation>
    <scope>NUCLEOTIDE SEQUENCE</scope>
</reference>
<feature type="compositionally biased region" description="Polar residues" evidence="1">
    <location>
        <begin position="35"/>
        <end position="47"/>
    </location>
</feature>
<dbReference type="Proteomes" id="UP000654052">
    <property type="component" value="Segment"/>
</dbReference>
<feature type="region of interest" description="Disordered" evidence="1">
    <location>
        <begin position="115"/>
        <end position="138"/>
    </location>
</feature>
<keyword evidence="3" id="KW-1185">Reference proteome</keyword>
<sequence length="417" mass="44951">MADRNNNGIPDDKERKGRGGSGRKATSFGGPLKPSLQNSADPLTGLSNWAKGQRGYSGRGETYRPSERYGGLFGNIANTANDITRNLGNFWGSEILGEQSPRGGGRGDAMVGSNPVDRIGAPTRRKGGVFPKSGGLGGMMPEEQQMSLADYLAMATELIGGAPGVNYDPQRQELRNRATENDARLEAMYRQLRGSIDADAPKLQQAYQTAIDAGRQNTADAQTQTQAATDAANSRNNEVLANLGIQEAQGGIIQNGTDLNSQTARQISDLAARGQASGDRLVSNQATAVQHNTNIGNAAGLEGNLQRASNQARLQALLAEIDMKEQQDNASYQQNAFSQQLGMAQQLLDFDRYNQERQDNLQMSAAELAAKQQNQYDPNAFWQYIKGLGGVDGLAPLSEDPNTQIRQLDLYRKIFAG</sequence>
<dbReference type="GeneID" id="80020100"/>
<evidence type="ECO:0000313" key="2">
    <source>
        <dbReference type="EMBL" id="QRI45090.1"/>
    </source>
</evidence>
<accession>A0A890USI2</accession>
<feature type="region of interest" description="Disordered" evidence="1">
    <location>
        <begin position="1"/>
        <end position="64"/>
    </location>
</feature>